<dbReference type="Proteomes" id="UP000250443">
    <property type="component" value="Unassembled WGS sequence"/>
</dbReference>
<dbReference type="InterPro" id="IPR021122">
    <property type="entry name" value="RNA_ligase_dom_REL/Rnl2"/>
</dbReference>
<feature type="domain" description="RNA ligase" evidence="1">
    <location>
        <begin position="48"/>
        <end position="239"/>
    </location>
</feature>
<proteinExistence type="predicted"/>
<dbReference type="PANTHER" id="PTHR43883:SF1">
    <property type="entry name" value="GLUCONOKINASE"/>
    <property type="match status" value="1"/>
</dbReference>
<reference evidence="2 5" key="2">
    <citation type="submission" date="2020-10" db="EMBL/GenBank/DDBJ databases">
        <title>Genome sequences of Pseudomonas isolates.</title>
        <authorList>
            <person name="Wessels L."/>
            <person name="Reich F."/>
            <person name="Hammerl J."/>
        </authorList>
    </citation>
    <scope>NUCLEOTIDE SEQUENCE [LARGE SCALE GENOMIC DNA]</scope>
    <source>
        <strain evidence="2 5">20-MO00624-0</strain>
    </source>
</reference>
<keyword evidence="3" id="KW-0436">Ligase</keyword>
<sequence>MTLDPRVYAQLHELFKYPRTPHLESSRLQPGDCDHDQVKLSTLKDQFIVVEEKLDGANAAISFSANAELLLQSRGHYLIGGSREKQFNLFKQWARVHELFLLERLEDRYVMFGEVMSKKHSVFYDQLPGVFFEFDIWDRRRQIFLSTAERRVLLAGGPVLSVPVLYEGPAPVRLKDLLALVGKSWARTDRWRERFEDTVRREGLDLSKAWSQCDTSDLMEGLYLKVETACETVARMKWVRPDFVQTILDANEHHLRQPYIPNELAPDVDLYAPVPIVTWECLNKQ</sequence>
<organism evidence="3 4">
    <name type="scientific">Pseudomonas luteola</name>
    <dbReference type="NCBI Taxonomy" id="47886"/>
    <lineage>
        <taxon>Bacteria</taxon>
        <taxon>Pseudomonadati</taxon>
        <taxon>Pseudomonadota</taxon>
        <taxon>Gammaproteobacteria</taxon>
        <taxon>Pseudomonadales</taxon>
        <taxon>Pseudomonadaceae</taxon>
        <taxon>Pseudomonas</taxon>
    </lineage>
</organism>
<dbReference type="RefSeq" id="WP_010799003.1">
    <property type="nucleotide sequence ID" value="NZ_CP069263.1"/>
</dbReference>
<dbReference type="PANTHER" id="PTHR43883">
    <property type="entry name" value="SLR0207 PROTEIN"/>
    <property type="match status" value="1"/>
</dbReference>
<dbReference type="EMBL" id="JADMCD010000005">
    <property type="protein sequence ID" value="MBF8641339.1"/>
    <property type="molecule type" value="Genomic_DNA"/>
</dbReference>
<evidence type="ECO:0000313" key="2">
    <source>
        <dbReference type="EMBL" id="MBF8641339.1"/>
    </source>
</evidence>
<evidence type="ECO:0000313" key="4">
    <source>
        <dbReference type="Proteomes" id="UP000250443"/>
    </source>
</evidence>
<keyword evidence="5" id="KW-1185">Reference proteome</keyword>
<dbReference type="InterPro" id="IPR052732">
    <property type="entry name" value="Cell-binding_unc_protein"/>
</dbReference>
<accession>A0A2X2DBL3</accession>
<reference evidence="3 4" key="1">
    <citation type="submission" date="2018-06" db="EMBL/GenBank/DDBJ databases">
        <authorList>
            <consortium name="Pathogen Informatics"/>
            <person name="Doyle S."/>
        </authorList>
    </citation>
    <scope>NUCLEOTIDE SEQUENCE [LARGE SCALE GENOMIC DNA]</scope>
    <source>
        <strain evidence="3 4">NCTC11842</strain>
    </source>
</reference>
<dbReference type="GeneID" id="300267864"/>
<dbReference type="SUPFAM" id="SSF56091">
    <property type="entry name" value="DNA ligase/mRNA capping enzyme, catalytic domain"/>
    <property type="match status" value="1"/>
</dbReference>
<dbReference type="Proteomes" id="UP000626180">
    <property type="component" value="Unassembled WGS sequence"/>
</dbReference>
<evidence type="ECO:0000313" key="5">
    <source>
        <dbReference type="Proteomes" id="UP000626180"/>
    </source>
</evidence>
<dbReference type="GO" id="GO:0016874">
    <property type="term" value="F:ligase activity"/>
    <property type="evidence" value="ECO:0007669"/>
    <property type="project" value="UniProtKB-KW"/>
</dbReference>
<evidence type="ECO:0000259" key="1">
    <source>
        <dbReference type="Pfam" id="PF09414"/>
    </source>
</evidence>
<name>A0A2X2DBL3_PSELU</name>
<dbReference type="EMBL" id="UAUF01000015">
    <property type="protein sequence ID" value="SPZ16393.1"/>
    <property type="molecule type" value="Genomic_DNA"/>
</dbReference>
<dbReference type="AlphaFoldDB" id="A0A2X2DBL3"/>
<dbReference type="Gene3D" id="3.30.470.30">
    <property type="entry name" value="DNA ligase/mRNA capping enzyme"/>
    <property type="match status" value="1"/>
</dbReference>
<protein>
    <submittedName>
        <fullName evidence="3">DNA ligase III-like protein</fullName>
    </submittedName>
    <submittedName>
        <fullName evidence="2">RNA ligase family protein</fullName>
    </submittedName>
</protein>
<evidence type="ECO:0000313" key="3">
    <source>
        <dbReference type="EMBL" id="SPZ16393.1"/>
    </source>
</evidence>
<dbReference type="Pfam" id="PF09414">
    <property type="entry name" value="RNA_ligase"/>
    <property type="match status" value="1"/>
</dbReference>
<gene>
    <name evidence="2" type="ORF">IRZ65_11660</name>
    <name evidence="3" type="ORF">NCTC11842_05425</name>
</gene>